<comment type="similarity">
    <text evidence="3">Belongs to the ustYa family.</text>
</comment>
<comment type="caution">
    <text evidence="4">The sequence shown here is derived from an EMBL/GenBank/DDBJ whole genome shotgun (WGS) entry which is preliminary data.</text>
</comment>
<dbReference type="PANTHER" id="PTHR33365">
    <property type="entry name" value="YALI0B05434P"/>
    <property type="match status" value="1"/>
</dbReference>
<evidence type="ECO:0000313" key="4">
    <source>
        <dbReference type="EMBL" id="TFY55968.1"/>
    </source>
</evidence>
<accession>A0A4Y9Y218</accession>
<dbReference type="Proteomes" id="UP000298390">
    <property type="component" value="Unassembled WGS sequence"/>
</dbReference>
<reference evidence="4 5" key="1">
    <citation type="submission" date="2019-01" db="EMBL/GenBank/DDBJ databases">
        <title>Genome sequencing of the rare red list fungi Fomitopsis rosea.</title>
        <authorList>
            <person name="Buettner E."/>
            <person name="Kellner H."/>
        </authorList>
    </citation>
    <scope>NUCLEOTIDE SEQUENCE [LARGE SCALE GENOMIC DNA]</scope>
    <source>
        <strain evidence="4 5">DSM 105464</strain>
    </source>
</reference>
<dbReference type="STRING" id="34475.A0A4Y9Y218"/>
<evidence type="ECO:0000256" key="2">
    <source>
        <dbReference type="ARBA" id="ARBA00023002"/>
    </source>
</evidence>
<dbReference type="InterPro" id="IPR021765">
    <property type="entry name" value="UstYa-like"/>
</dbReference>
<dbReference type="PANTHER" id="PTHR33365:SF11">
    <property type="entry name" value="TAT PATHWAY SIGNAL SEQUENCE"/>
    <property type="match status" value="1"/>
</dbReference>
<organism evidence="4 5">
    <name type="scientific">Rhodofomes roseus</name>
    <dbReference type="NCBI Taxonomy" id="34475"/>
    <lineage>
        <taxon>Eukaryota</taxon>
        <taxon>Fungi</taxon>
        <taxon>Dikarya</taxon>
        <taxon>Basidiomycota</taxon>
        <taxon>Agaricomycotina</taxon>
        <taxon>Agaricomycetes</taxon>
        <taxon>Polyporales</taxon>
        <taxon>Rhodofomes</taxon>
    </lineage>
</organism>
<gene>
    <name evidence="4" type="ORF">EVJ58_g7915</name>
</gene>
<comment type="pathway">
    <text evidence="1">Mycotoxin biosynthesis.</text>
</comment>
<name>A0A4Y9Y218_9APHY</name>
<dbReference type="Pfam" id="PF11807">
    <property type="entry name" value="UstYa"/>
    <property type="match status" value="1"/>
</dbReference>
<protein>
    <submittedName>
        <fullName evidence="4">Uncharacterized protein</fullName>
    </submittedName>
</protein>
<dbReference type="AlphaFoldDB" id="A0A4Y9Y218"/>
<dbReference type="EMBL" id="SEKV01000545">
    <property type="protein sequence ID" value="TFY55968.1"/>
    <property type="molecule type" value="Genomic_DNA"/>
</dbReference>
<sequence>MRTVPAQLAGEVSTRIASHTYSGNDFPVDYPLDLDTISMTLHESVHFTANLSDINSNSAWLNLVHLKSRGHARLGPDHRVFTLTMFHQHHCLVMLHLGMADNNPVASSHHIQHCLDYLRQTFLCAAADGLEYGDFMERNFSKERVGDMLVCQDWEKVYMELDENVAEWEAWSSRWN</sequence>
<dbReference type="GO" id="GO:0016491">
    <property type="term" value="F:oxidoreductase activity"/>
    <property type="evidence" value="ECO:0007669"/>
    <property type="project" value="UniProtKB-KW"/>
</dbReference>
<dbReference type="GO" id="GO:0043386">
    <property type="term" value="P:mycotoxin biosynthetic process"/>
    <property type="evidence" value="ECO:0007669"/>
    <property type="project" value="InterPro"/>
</dbReference>
<proteinExistence type="inferred from homology"/>
<evidence type="ECO:0000256" key="1">
    <source>
        <dbReference type="ARBA" id="ARBA00004685"/>
    </source>
</evidence>
<keyword evidence="2" id="KW-0560">Oxidoreductase</keyword>
<evidence type="ECO:0000313" key="5">
    <source>
        <dbReference type="Proteomes" id="UP000298390"/>
    </source>
</evidence>
<evidence type="ECO:0000256" key="3">
    <source>
        <dbReference type="ARBA" id="ARBA00035112"/>
    </source>
</evidence>